<dbReference type="CDD" id="cd01949">
    <property type="entry name" value="GGDEF"/>
    <property type="match status" value="1"/>
</dbReference>
<dbReference type="Pfam" id="PF01590">
    <property type="entry name" value="GAF"/>
    <property type="match status" value="1"/>
</dbReference>
<dbReference type="PANTHER" id="PTHR45138">
    <property type="entry name" value="REGULATORY COMPONENTS OF SENSORY TRANSDUCTION SYSTEM"/>
    <property type="match status" value="1"/>
</dbReference>
<evidence type="ECO:0000259" key="3">
    <source>
        <dbReference type="PROSITE" id="PS50887"/>
    </source>
</evidence>
<dbReference type="NCBIfam" id="TIGR00254">
    <property type="entry name" value="GGDEF"/>
    <property type="match status" value="1"/>
</dbReference>
<dbReference type="EMBL" id="BMFF01000004">
    <property type="protein sequence ID" value="GGD01722.1"/>
    <property type="molecule type" value="Genomic_DNA"/>
</dbReference>
<dbReference type="SUPFAM" id="SSF55781">
    <property type="entry name" value="GAF domain-like"/>
    <property type="match status" value="1"/>
</dbReference>
<dbReference type="Pfam" id="PF00990">
    <property type="entry name" value="GGDEF"/>
    <property type="match status" value="1"/>
</dbReference>
<reference evidence="5" key="1">
    <citation type="journal article" date="2019" name="Int. J. Syst. Evol. Microbiol.">
        <title>The Global Catalogue of Microorganisms (GCM) 10K type strain sequencing project: providing services to taxonomists for standard genome sequencing and annotation.</title>
        <authorList>
            <consortium name="The Broad Institute Genomics Platform"/>
            <consortium name="The Broad Institute Genome Sequencing Center for Infectious Disease"/>
            <person name="Wu L."/>
            <person name="Ma J."/>
        </authorList>
    </citation>
    <scope>NUCLEOTIDE SEQUENCE [LARGE SCALE GENOMIC DNA]</scope>
    <source>
        <strain evidence="5">CGMCC 1.12482</strain>
    </source>
</reference>
<dbReference type="PANTHER" id="PTHR45138:SF9">
    <property type="entry name" value="DIGUANYLATE CYCLASE DGCM-RELATED"/>
    <property type="match status" value="1"/>
</dbReference>
<comment type="caution">
    <text evidence="4">The sequence shown here is derived from an EMBL/GenBank/DDBJ whole genome shotgun (WGS) entry which is preliminary data.</text>
</comment>
<dbReference type="Gene3D" id="3.30.70.270">
    <property type="match status" value="1"/>
</dbReference>
<dbReference type="PROSITE" id="PS50887">
    <property type="entry name" value="GGDEF"/>
    <property type="match status" value="1"/>
</dbReference>
<dbReference type="InterPro" id="IPR043128">
    <property type="entry name" value="Rev_trsase/Diguanyl_cyclase"/>
</dbReference>
<keyword evidence="5" id="KW-1185">Reference proteome</keyword>
<dbReference type="SMART" id="SM00267">
    <property type="entry name" value="GGDEF"/>
    <property type="match status" value="1"/>
</dbReference>
<dbReference type="InterPro" id="IPR003018">
    <property type="entry name" value="GAF"/>
</dbReference>
<dbReference type="InterPro" id="IPR000160">
    <property type="entry name" value="GGDEF_dom"/>
</dbReference>
<dbReference type="RefSeq" id="WP_150277044.1">
    <property type="nucleotide sequence ID" value="NZ_BMFF01000004.1"/>
</dbReference>
<feature type="domain" description="GGDEF" evidence="3">
    <location>
        <begin position="204"/>
        <end position="339"/>
    </location>
</feature>
<evidence type="ECO:0000313" key="5">
    <source>
        <dbReference type="Proteomes" id="UP000638188"/>
    </source>
</evidence>
<protein>
    <recommendedName>
        <fullName evidence="1">diguanylate cyclase</fullName>
        <ecNumber evidence="1">2.7.7.65</ecNumber>
    </recommendedName>
</protein>
<dbReference type="InterPro" id="IPR029016">
    <property type="entry name" value="GAF-like_dom_sf"/>
</dbReference>
<dbReference type="InterPro" id="IPR029787">
    <property type="entry name" value="Nucleotide_cyclase"/>
</dbReference>
<dbReference type="InterPro" id="IPR050469">
    <property type="entry name" value="Diguanylate_Cyclase"/>
</dbReference>
<accession>A0ABQ1PRC3</accession>
<evidence type="ECO:0000256" key="2">
    <source>
        <dbReference type="ARBA" id="ARBA00034247"/>
    </source>
</evidence>
<gene>
    <name evidence="4" type="ORF">GCM10007418_21210</name>
</gene>
<evidence type="ECO:0000256" key="1">
    <source>
        <dbReference type="ARBA" id="ARBA00012528"/>
    </source>
</evidence>
<comment type="catalytic activity">
    <reaction evidence="2">
        <text>2 GTP = 3',3'-c-di-GMP + 2 diphosphate</text>
        <dbReference type="Rhea" id="RHEA:24898"/>
        <dbReference type="ChEBI" id="CHEBI:33019"/>
        <dbReference type="ChEBI" id="CHEBI:37565"/>
        <dbReference type="ChEBI" id="CHEBI:58805"/>
        <dbReference type="EC" id="2.7.7.65"/>
    </reaction>
</comment>
<evidence type="ECO:0000313" key="4">
    <source>
        <dbReference type="EMBL" id="GGD01722.1"/>
    </source>
</evidence>
<dbReference type="EC" id="2.7.7.65" evidence="1"/>
<dbReference type="Gene3D" id="3.30.450.40">
    <property type="match status" value="1"/>
</dbReference>
<dbReference type="Proteomes" id="UP000638188">
    <property type="component" value="Unassembled WGS sequence"/>
</dbReference>
<dbReference type="SMART" id="SM00065">
    <property type="entry name" value="GAF"/>
    <property type="match status" value="1"/>
</dbReference>
<name>A0ABQ1PRC3_9GAMM</name>
<proteinExistence type="predicted"/>
<organism evidence="4 5">
    <name type="scientific">Halopseudomonas salina</name>
    <dbReference type="NCBI Taxonomy" id="1323744"/>
    <lineage>
        <taxon>Bacteria</taxon>
        <taxon>Pseudomonadati</taxon>
        <taxon>Pseudomonadota</taxon>
        <taxon>Gammaproteobacteria</taxon>
        <taxon>Pseudomonadales</taxon>
        <taxon>Pseudomonadaceae</taxon>
        <taxon>Halopseudomonas</taxon>
    </lineage>
</organism>
<sequence>MHDNFLDKLATTITDSQDLESLARPLLAILQEITDLESTFLTSVDLQRNELTLVYTHNTSSLQIPEGRINPWCDTLCKRAMDDGVIHTDAAHQLWPDNAIGRELGIVTYLSEPLCTSDGELYGTLCGASSSQRKISSRSRRLLSMFGRLLIQQIERERLIAQLQVENQRFSKAALQDPLTRIPNRRAMEQELTRTLANASRNQLQTHLAFIDLDDFKAINDRYGHDFGDRFLLEISANLTNRLREGDFVARYGGDEFVFFCATAQGSSESQRQAITDRLRSLTQGRFKIEDIELDYAGPSIGVVSALPNESGNQLLARADRVMYDQKAARKTASGSEQQ</sequence>
<dbReference type="SUPFAM" id="SSF55073">
    <property type="entry name" value="Nucleotide cyclase"/>
    <property type="match status" value="1"/>
</dbReference>